<name>A0A2Z5FS49_9BACT</name>
<sequence>MNTTKSRKAAILSRTLRALLFCRFFAQELCALRGQSRCSPTLLTAVVFLMIGLRLLAVAQGPPPTPDGPPPSDAQPNNGSFTLKINSDLVLTNVVVRDKKTGEVVRGLTQNDFTILENGKPQKISTFDFESVDQATPLNEATVSGMTGSRGKDALNKPIVVSGGQLRNHRLIVFFFDLTSMQPEDIDRSVEAAKNYVNKQMQPADLVAVVSLNTSLSLDQDFTANKAALLHAVGQYNGSEGQGFAPGATTTTNTVEDSTAYTADETEYNDINTDRELFAISTISKSLAYIGEKKSLLYFSGGISRDGIENQASLRNAVNAAVRANLSIYSVDTRGLQAISPLGDATTGSLRGTGAFNGSALQNNLDSNFNSQEVMSTLSTDTGGKAFFDSNDFAPAFQRLQQDTSAYYTIGFRSSDPRRDGRYRKLTVKINRNDVKLDYRQGYYAPADFKHSTNEDRERELDEELASQLPATDVAVYLQALYFRVDETHFFVPVSIVVPGSQIPFTKGGDRDKATLDIIGVVRDAAGRDIGDARQTVKLAIDQAQQVSRKNIQYSTGFNLPIGKYHLKFVVRENETGKMGSFETDINVPDLRKAPLKLSSVVLASQRIPNTNKKDASPLVRDGLEFVPNLPHVFRQDQHLYFLYEVYDPKHAGTADQGSSDGKTAKPAKGASGSPVRVLTSIEFLNGSTKVYETPLVEAKDINTPSRDAVAFQFDVPLTALKAGLYTCQINVIDDAGGSFSFPRTALLIRDAQPAAPTPGAPAPLTPTPSPAPAPSPTGAQ</sequence>
<dbReference type="Gene3D" id="3.40.50.410">
    <property type="entry name" value="von Willebrand factor, type A domain"/>
    <property type="match status" value="1"/>
</dbReference>
<keyword evidence="3" id="KW-1185">Reference proteome</keyword>
<dbReference type="InterPro" id="IPR017802">
    <property type="entry name" value="VWFA-rel_acidobac-type"/>
</dbReference>
<dbReference type="NCBIfam" id="TIGR03436">
    <property type="entry name" value="acidobact_VWFA"/>
    <property type="match status" value="1"/>
</dbReference>
<evidence type="ECO:0000313" key="3">
    <source>
        <dbReference type="Proteomes" id="UP000253606"/>
    </source>
</evidence>
<organism evidence="2 3">
    <name type="scientific">Acidisarcina polymorpha</name>
    <dbReference type="NCBI Taxonomy" id="2211140"/>
    <lineage>
        <taxon>Bacteria</taxon>
        <taxon>Pseudomonadati</taxon>
        <taxon>Acidobacteriota</taxon>
        <taxon>Terriglobia</taxon>
        <taxon>Terriglobales</taxon>
        <taxon>Acidobacteriaceae</taxon>
        <taxon>Acidisarcina</taxon>
    </lineage>
</organism>
<feature type="compositionally biased region" description="Pro residues" evidence="1">
    <location>
        <begin position="61"/>
        <end position="73"/>
    </location>
</feature>
<dbReference type="InterPro" id="IPR036465">
    <property type="entry name" value="vWFA_dom_sf"/>
</dbReference>
<proteinExistence type="predicted"/>
<accession>A0A2Z5FS49</accession>
<dbReference type="EMBL" id="CP030840">
    <property type="protein sequence ID" value="AXC09579.1"/>
    <property type="molecule type" value="Genomic_DNA"/>
</dbReference>
<evidence type="ECO:0000313" key="2">
    <source>
        <dbReference type="EMBL" id="AXC09579.1"/>
    </source>
</evidence>
<evidence type="ECO:0008006" key="4">
    <source>
        <dbReference type="Google" id="ProtNLM"/>
    </source>
</evidence>
<feature type="region of interest" description="Disordered" evidence="1">
    <location>
        <begin position="653"/>
        <end position="673"/>
    </location>
</feature>
<feature type="region of interest" description="Disordered" evidence="1">
    <location>
        <begin position="751"/>
        <end position="781"/>
    </location>
</feature>
<reference evidence="2 3" key="1">
    <citation type="journal article" date="2018" name="Front. Microbiol.">
        <title>Hydrolytic Capabilities as a Key to Environmental Success: Chitinolytic and Cellulolytic Acidobacteria From Acidic Sub-arctic Soils and Boreal Peatlands.</title>
        <authorList>
            <person name="Belova S.E."/>
            <person name="Ravin N.V."/>
            <person name="Pankratov T.A."/>
            <person name="Rakitin A.L."/>
            <person name="Ivanova A.A."/>
            <person name="Beletsky A.V."/>
            <person name="Mardanov A.V."/>
            <person name="Sinninghe Damste J.S."/>
            <person name="Dedysh S.N."/>
        </authorList>
    </citation>
    <scope>NUCLEOTIDE SEQUENCE [LARGE SCALE GENOMIC DNA]</scope>
    <source>
        <strain evidence="2 3">SBC82</strain>
    </source>
</reference>
<dbReference type="Proteomes" id="UP000253606">
    <property type="component" value="Chromosome"/>
</dbReference>
<feature type="region of interest" description="Disordered" evidence="1">
    <location>
        <begin position="60"/>
        <end position="79"/>
    </location>
</feature>
<protein>
    <recommendedName>
        <fullName evidence="4">VWFA domain-containing protein</fullName>
    </recommendedName>
</protein>
<dbReference type="SUPFAM" id="SSF53300">
    <property type="entry name" value="vWA-like"/>
    <property type="match status" value="1"/>
</dbReference>
<dbReference type="KEGG" id="abas:ACPOL_0194"/>
<feature type="compositionally biased region" description="Pro residues" evidence="1">
    <location>
        <begin position="756"/>
        <end position="781"/>
    </location>
</feature>
<evidence type="ECO:0000256" key="1">
    <source>
        <dbReference type="SAM" id="MobiDB-lite"/>
    </source>
</evidence>
<gene>
    <name evidence="2" type="ORF">ACPOL_0194</name>
</gene>
<dbReference type="AlphaFoldDB" id="A0A2Z5FS49"/>